<protein>
    <submittedName>
        <fullName evidence="1">Uncharacterized protein</fullName>
    </submittedName>
</protein>
<sequence>MLPKKVTAGERKISIKRFGFLFPSILSWVLTQILNKREAFLLLYFCLIQRHTGLCLWDKLIRVLLIEQQPAIPHWRTPLPAGLHPCFVSGTTLHYISAA</sequence>
<dbReference type="EMBL" id="JAHRIQ010003633">
    <property type="protein sequence ID" value="MEQ2222559.1"/>
    <property type="molecule type" value="Genomic_DNA"/>
</dbReference>
<proteinExistence type="predicted"/>
<organism evidence="1 2">
    <name type="scientific">Ilyodon furcidens</name>
    <name type="common">goldbreast splitfin</name>
    <dbReference type="NCBI Taxonomy" id="33524"/>
    <lineage>
        <taxon>Eukaryota</taxon>
        <taxon>Metazoa</taxon>
        <taxon>Chordata</taxon>
        <taxon>Craniata</taxon>
        <taxon>Vertebrata</taxon>
        <taxon>Euteleostomi</taxon>
        <taxon>Actinopterygii</taxon>
        <taxon>Neopterygii</taxon>
        <taxon>Teleostei</taxon>
        <taxon>Neoteleostei</taxon>
        <taxon>Acanthomorphata</taxon>
        <taxon>Ovalentaria</taxon>
        <taxon>Atherinomorphae</taxon>
        <taxon>Cyprinodontiformes</taxon>
        <taxon>Goodeidae</taxon>
        <taxon>Ilyodon</taxon>
    </lineage>
</organism>
<keyword evidence="2" id="KW-1185">Reference proteome</keyword>
<comment type="caution">
    <text evidence="1">The sequence shown here is derived from an EMBL/GenBank/DDBJ whole genome shotgun (WGS) entry which is preliminary data.</text>
</comment>
<evidence type="ECO:0000313" key="1">
    <source>
        <dbReference type="EMBL" id="MEQ2222559.1"/>
    </source>
</evidence>
<name>A0ABV0SPQ8_9TELE</name>
<evidence type="ECO:0000313" key="2">
    <source>
        <dbReference type="Proteomes" id="UP001482620"/>
    </source>
</evidence>
<reference evidence="1 2" key="1">
    <citation type="submission" date="2021-06" db="EMBL/GenBank/DDBJ databases">
        <authorList>
            <person name="Palmer J.M."/>
        </authorList>
    </citation>
    <scope>NUCLEOTIDE SEQUENCE [LARGE SCALE GENOMIC DNA]</scope>
    <source>
        <strain evidence="2">if_2019</strain>
        <tissue evidence="1">Muscle</tissue>
    </source>
</reference>
<dbReference type="Proteomes" id="UP001482620">
    <property type="component" value="Unassembled WGS sequence"/>
</dbReference>
<gene>
    <name evidence="1" type="ORF">ILYODFUR_027513</name>
</gene>
<accession>A0ABV0SPQ8</accession>